<evidence type="ECO:0000313" key="8">
    <source>
        <dbReference type="Proteomes" id="UP000516013"/>
    </source>
</evidence>
<feature type="domain" description="RDD" evidence="6">
    <location>
        <begin position="21"/>
        <end position="155"/>
    </location>
</feature>
<evidence type="ECO:0000259" key="6">
    <source>
        <dbReference type="Pfam" id="PF06271"/>
    </source>
</evidence>
<comment type="subcellular location">
    <subcellularLocation>
        <location evidence="1">Membrane</location>
        <topology evidence="1">Multi-pass membrane protein</topology>
    </subcellularLocation>
</comment>
<dbReference type="GO" id="GO:0016020">
    <property type="term" value="C:membrane"/>
    <property type="evidence" value="ECO:0007669"/>
    <property type="project" value="UniProtKB-SubCell"/>
</dbReference>
<dbReference type="PANTHER" id="PTHR38480:SF1">
    <property type="entry name" value="SLR0254 PROTEIN"/>
    <property type="match status" value="1"/>
</dbReference>
<evidence type="ECO:0000256" key="1">
    <source>
        <dbReference type="ARBA" id="ARBA00004141"/>
    </source>
</evidence>
<organism evidence="7 8">
    <name type="scientific">Cylindrospermopsis curvispora GIHE-G1</name>
    <dbReference type="NCBI Taxonomy" id="2666332"/>
    <lineage>
        <taxon>Bacteria</taxon>
        <taxon>Bacillati</taxon>
        <taxon>Cyanobacteriota</taxon>
        <taxon>Cyanophyceae</taxon>
        <taxon>Nostocales</taxon>
        <taxon>Aphanizomenonaceae</taxon>
        <taxon>Cylindrospermopsis</taxon>
    </lineage>
</organism>
<dbReference type="InterPro" id="IPR010432">
    <property type="entry name" value="RDD"/>
</dbReference>
<dbReference type="Proteomes" id="UP000516013">
    <property type="component" value="Chromosome"/>
</dbReference>
<keyword evidence="8" id="KW-1185">Reference proteome</keyword>
<name>A0A7H0F0L9_9CYAN</name>
<sequence>MHLFNKVKFNTPESVELEFTLAGIGSRAWAFLIDYLVLTTTLILVVIAWVFIFSQLVISAILDSAFGLWIWAIASLTIFTIYTGYFVFFETLWQGQTPGKRMAKIRVIRDDGRPVGLQQSVLRALLRPVDEFFFIGAFLIILAKNEKRLGDMVAGTMVIQSETENKVVNLAISAEAKLLCVKLQQTCDLSQLLPDDFAVIREYLKHRGGMSSKAKASLSLELSQQVQSIVNLSVLPGDISADVFLEAVYLGYQKLEFV</sequence>
<dbReference type="Pfam" id="PF06271">
    <property type="entry name" value="RDD"/>
    <property type="match status" value="1"/>
</dbReference>
<feature type="transmembrane region" description="Helical" evidence="5">
    <location>
        <begin position="35"/>
        <end position="62"/>
    </location>
</feature>
<feature type="transmembrane region" description="Helical" evidence="5">
    <location>
        <begin position="68"/>
        <end position="93"/>
    </location>
</feature>
<dbReference type="AlphaFoldDB" id="A0A7H0F0L9"/>
<keyword evidence="4 5" id="KW-0472">Membrane</keyword>
<keyword evidence="2 5" id="KW-0812">Transmembrane</keyword>
<evidence type="ECO:0000313" key="7">
    <source>
        <dbReference type="EMBL" id="QNP29585.1"/>
    </source>
</evidence>
<dbReference type="KEGG" id="ccur:IAR63_00070"/>
<reference evidence="7 8" key="1">
    <citation type="submission" date="2020-08" db="EMBL/GenBank/DDBJ databases">
        <title>Complete genome sequence of Raphidiopsis curvispora isolated from drinking water reservoir in South Korea.</title>
        <authorList>
            <person name="Jeong J."/>
        </authorList>
    </citation>
    <scope>NUCLEOTIDE SEQUENCE [LARGE SCALE GENOMIC DNA]</scope>
    <source>
        <strain evidence="7 8">GIHE-G1</strain>
    </source>
</reference>
<dbReference type="EMBL" id="CP060822">
    <property type="protein sequence ID" value="QNP29585.1"/>
    <property type="molecule type" value="Genomic_DNA"/>
</dbReference>
<dbReference type="RefSeq" id="WP_187706157.1">
    <property type="nucleotide sequence ID" value="NZ_CP060822.1"/>
</dbReference>
<evidence type="ECO:0000256" key="4">
    <source>
        <dbReference type="ARBA" id="ARBA00023136"/>
    </source>
</evidence>
<dbReference type="PANTHER" id="PTHR38480">
    <property type="entry name" value="SLR0254 PROTEIN"/>
    <property type="match status" value="1"/>
</dbReference>
<keyword evidence="3 5" id="KW-1133">Transmembrane helix</keyword>
<gene>
    <name evidence="7" type="ORF">IAR63_00070</name>
</gene>
<evidence type="ECO:0000256" key="2">
    <source>
        <dbReference type="ARBA" id="ARBA00022692"/>
    </source>
</evidence>
<evidence type="ECO:0000256" key="5">
    <source>
        <dbReference type="SAM" id="Phobius"/>
    </source>
</evidence>
<proteinExistence type="predicted"/>
<evidence type="ECO:0000256" key="3">
    <source>
        <dbReference type="ARBA" id="ARBA00022989"/>
    </source>
</evidence>
<protein>
    <submittedName>
        <fullName evidence="7">RDD family protein</fullName>
    </submittedName>
</protein>
<accession>A0A7H0F0L9</accession>